<dbReference type="Proteomes" id="UP000681722">
    <property type="component" value="Unassembled WGS sequence"/>
</dbReference>
<name>A0A8S2WT40_9BILA</name>
<dbReference type="EMBL" id="CAJOBC010099289">
    <property type="protein sequence ID" value="CAF4459849.1"/>
    <property type="molecule type" value="Genomic_DNA"/>
</dbReference>
<evidence type="ECO:0000313" key="2">
    <source>
        <dbReference type="Proteomes" id="UP000681722"/>
    </source>
</evidence>
<organism evidence="1 2">
    <name type="scientific">Didymodactylos carnosus</name>
    <dbReference type="NCBI Taxonomy" id="1234261"/>
    <lineage>
        <taxon>Eukaryota</taxon>
        <taxon>Metazoa</taxon>
        <taxon>Spiralia</taxon>
        <taxon>Gnathifera</taxon>
        <taxon>Rotifera</taxon>
        <taxon>Eurotatoria</taxon>
        <taxon>Bdelloidea</taxon>
        <taxon>Philodinida</taxon>
        <taxon>Philodinidae</taxon>
        <taxon>Didymodactylos</taxon>
    </lineage>
</organism>
<gene>
    <name evidence="1" type="ORF">SRO942_LOCUS42689</name>
</gene>
<evidence type="ECO:0000313" key="1">
    <source>
        <dbReference type="EMBL" id="CAF4459849.1"/>
    </source>
</evidence>
<proteinExistence type="predicted"/>
<protein>
    <submittedName>
        <fullName evidence="1">Uncharacterized protein</fullName>
    </submittedName>
</protein>
<dbReference type="AlphaFoldDB" id="A0A8S2WT40"/>
<feature type="non-terminal residue" evidence="1">
    <location>
        <position position="1"/>
    </location>
</feature>
<sequence length="93" mass="10581">MPSCDPLCRGCSSLSRDVQFLRALETLQEIAESGFYDDQTDIDIYAQYKLLEQLTRLYVPLNYSPIEFITGTSADNIDVVANDYKIKYTNADI</sequence>
<reference evidence="1" key="1">
    <citation type="submission" date="2021-02" db="EMBL/GenBank/DDBJ databases">
        <authorList>
            <person name="Nowell W R."/>
        </authorList>
    </citation>
    <scope>NUCLEOTIDE SEQUENCE</scope>
</reference>
<accession>A0A8S2WT40</accession>
<comment type="caution">
    <text evidence="1">The sequence shown here is derived from an EMBL/GenBank/DDBJ whole genome shotgun (WGS) entry which is preliminary data.</text>
</comment>